<accession>A0ABQ2V4L5</accession>
<dbReference type="EMBL" id="BMRP01000012">
    <property type="protein sequence ID" value="GGU68843.1"/>
    <property type="molecule type" value="Genomic_DNA"/>
</dbReference>
<reference evidence="2" key="1">
    <citation type="journal article" date="2019" name="Int. J. Syst. Evol. Microbiol.">
        <title>The Global Catalogue of Microorganisms (GCM) 10K type strain sequencing project: providing services to taxonomists for standard genome sequencing and annotation.</title>
        <authorList>
            <consortium name="The Broad Institute Genomics Platform"/>
            <consortium name="The Broad Institute Genome Sequencing Center for Infectious Disease"/>
            <person name="Wu L."/>
            <person name="Ma J."/>
        </authorList>
    </citation>
    <scope>NUCLEOTIDE SEQUENCE [LARGE SCALE GENOMIC DNA]</scope>
    <source>
        <strain evidence="2">JCM 3399</strain>
    </source>
</reference>
<proteinExistence type="predicted"/>
<sequence>MVAAGGQRLTAVKLHGERTPLEELGEPTSLAGIDPCSSWGLLAFLIAVQAVDVAGLIA</sequence>
<evidence type="ECO:0000313" key="1">
    <source>
        <dbReference type="EMBL" id="GGU68843.1"/>
    </source>
</evidence>
<dbReference type="Proteomes" id="UP000654471">
    <property type="component" value="Unassembled WGS sequence"/>
</dbReference>
<protein>
    <submittedName>
        <fullName evidence="1">Uncharacterized protein</fullName>
    </submittedName>
</protein>
<evidence type="ECO:0000313" key="2">
    <source>
        <dbReference type="Proteomes" id="UP000654471"/>
    </source>
</evidence>
<comment type="caution">
    <text evidence="1">The sequence shown here is derived from an EMBL/GenBank/DDBJ whole genome shotgun (WGS) entry which is preliminary data.</text>
</comment>
<keyword evidence="2" id="KW-1185">Reference proteome</keyword>
<gene>
    <name evidence="1" type="ORF">GCM10010211_37840</name>
</gene>
<name>A0ABQ2V4L5_9ACTN</name>
<organism evidence="1 2">
    <name type="scientific">Streptomyces albospinus</name>
    <dbReference type="NCBI Taxonomy" id="285515"/>
    <lineage>
        <taxon>Bacteria</taxon>
        <taxon>Bacillati</taxon>
        <taxon>Actinomycetota</taxon>
        <taxon>Actinomycetes</taxon>
        <taxon>Kitasatosporales</taxon>
        <taxon>Streptomycetaceae</taxon>
        <taxon>Streptomyces</taxon>
    </lineage>
</organism>